<dbReference type="InterPro" id="IPR046670">
    <property type="entry name" value="DUF6540"/>
</dbReference>
<gene>
    <name evidence="1" type="ORF">B0H66DRAFT_577389</name>
</gene>
<protein>
    <submittedName>
        <fullName evidence="1">Uncharacterized protein</fullName>
    </submittedName>
</protein>
<keyword evidence="2" id="KW-1185">Reference proteome</keyword>
<proteinExistence type="predicted"/>
<reference evidence="1" key="2">
    <citation type="submission" date="2023-06" db="EMBL/GenBank/DDBJ databases">
        <authorList>
            <consortium name="Lawrence Berkeley National Laboratory"/>
            <person name="Haridas S."/>
            <person name="Hensen N."/>
            <person name="Bonometti L."/>
            <person name="Westerberg I."/>
            <person name="Brannstrom I.O."/>
            <person name="Guillou S."/>
            <person name="Cros-Aarteil S."/>
            <person name="Calhoun S."/>
            <person name="Kuo A."/>
            <person name="Mondo S."/>
            <person name="Pangilinan J."/>
            <person name="Riley R."/>
            <person name="Labutti K."/>
            <person name="Andreopoulos B."/>
            <person name="Lipzen A."/>
            <person name="Chen C."/>
            <person name="Yanf M."/>
            <person name="Daum C."/>
            <person name="Ng V."/>
            <person name="Clum A."/>
            <person name="Steindorff A."/>
            <person name="Ohm R."/>
            <person name="Martin F."/>
            <person name="Silar P."/>
            <person name="Natvig D."/>
            <person name="Lalanne C."/>
            <person name="Gautier V."/>
            <person name="Ament-Velasquez S.L."/>
            <person name="Kruys A."/>
            <person name="Hutchinson M.I."/>
            <person name="Powell A.J."/>
            <person name="Barry K."/>
            <person name="Miller A.N."/>
            <person name="Grigoriev I.V."/>
            <person name="Debuchy R."/>
            <person name="Gladieux P."/>
            <person name="Thoren M.H."/>
            <person name="Johannesson H."/>
        </authorList>
    </citation>
    <scope>NUCLEOTIDE SEQUENCE</scope>
    <source>
        <strain evidence="1">CBS 118394</strain>
    </source>
</reference>
<dbReference type="EMBL" id="JAUEDM010000007">
    <property type="protein sequence ID" value="KAK3313308.1"/>
    <property type="molecule type" value="Genomic_DNA"/>
</dbReference>
<dbReference type="Proteomes" id="UP001283341">
    <property type="component" value="Unassembled WGS sequence"/>
</dbReference>
<evidence type="ECO:0000313" key="2">
    <source>
        <dbReference type="Proteomes" id="UP001283341"/>
    </source>
</evidence>
<reference evidence="1" key="1">
    <citation type="journal article" date="2023" name="Mol. Phylogenet. Evol.">
        <title>Genome-scale phylogeny and comparative genomics of the fungal order Sordariales.</title>
        <authorList>
            <person name="Hensen N."/>
            <person name="Bonometti L."/>
            <person name="Westerberg I."/>
            <person name="Brannstrom I.O."/>
            <person name="Guillou S."/>
            <person name="Cros-Aarteil S."/>
            <person name="Calhoun S."/>
            <person name="Haridas S."/>
            <person name="Kuo A."/>
            <person name="Mondo S."/>
            <person name="Pangilinan J."/>
            <person name="Riley R."/>
            <person name="LaButti K."/>
            <person name="Andreopoulos B."/>
            <person name="Lipzen A."/>
            <person name="Chen C."/>
            <person name="Yan M."/>
            <person name="Daum C."/>
            <person name="Ng V."/>
            <person name="Clum A."/>
            <person name="Steindorff A."/>
            <person name="Ohm R.A."/>
            <person name="Martin F."/>
            <person name="Silar P."/>
            <person name="Natvig D.O."/>
            <person name="Lalanne C."/>
            <person name="Gautier V."/>
            <person name="Ament-Velasquez S.L."/>
            <person name="Kruys A."/>
            <person name="Hutchinson M.I."/>
            <person name="Powell A.J."/>
            <person name="Barry K."/>
            <person name="Miller A.N."/>
            <person name="Grigoriev I.V."/>
            <person name="Debuchy R."/>
            <person name="Gladieux P."/>
            <person name="Hiltunen Thoren M."/>
            <person name="Johannesson H."/>
        </authorList>
    </citation>
    <scope>NUCLEOTIDE SEQUENCE</scope>
    <source>
        <strain evidence="1">CBS 118394</strain>
    </source>
</reference>
<dbReference type="Pfam" id="PF20174">
    <property type="entry name" value="DUF6540"/>
    <property type="match status" value="1"/>
</dbReference>
<sequence>MSTTVYIAIYKPADDRDPSHWAIFLCNGQLGDVILQVGDDKGGVGYFVDEPVYDKQPQRSIRHDKSIMVGSIASVDQDAAIAAIQATPVDNVSTTWNCQAWAVEALDGLEEVGLFTWDKKGKEAALKKRQRWQ</sequence>
<name>A0AAE0LZE2_9PEZI</name>
<comment type="caution">
    <text evidence="1">The sequence shown here is derived from an EMBL/GenBank/DDBJ whole genome shotgun (WGS) entry which is preliminary data.</text>
</comment>
<organism evidence="1 2">
    <name type="scientific">Apodospora peruviana</name>
    <dbReference type="NCBI Taxonomy" id="516989"/>
    <lineage>
        <taxon>Eukaryota</taxon>
        <taxon>Fungi</taxon>
        <taxon>Dikarya</taxon>
        <taxon>Ascomycota</taxon>
        <taxon>Pezizomycotina</taxon>
        <taxon>Sordariomycetes</taxon>
        <taxon>Sordariomycetidae</taxon>
        <taxon>Sordariales</taxon>
        <taxon>Lasiosphaeriaceae</taxon>
        <taxon>Apodospora</taxon>
    </lineage>
</organism>
<dbReference type="AlphaFoldDB" id="A0AAE0LZE2"/>
<accession>A0AAE0LZE2</accession>
<evidence type="ECO:0000313" key="1">
    <source>
        <dbReference type="EMBL" id="KAK3313308.1"/>
    </source>
</evidence>